<name>A0A8S9LTF4_BRACR</name>
<evidence type="ECO:0000313" key="1">
    <source>
        <dbReference type="EMBL" id="KAF2610695.1"/>
    </source>
</evidence>
<comment type="caution">
    <text evidence="1">The sequence shown here is derived from an EMBL/GenBank/DDBJ whole genome shotgun (WGS) entry which is preliminary data.</text>
</comment>
<dbReference type="EMBL" id="QGKY02000089">
    <property type="protein sequence ID" value="KAF2610695.1"/>
    <property type="molecule type" value="Genomic_DNA"/>
</dbReference>
<gene>
    <name evidence="1" type="ORF">F2Q70_00012434</name>
</gene>
<proteinExistence type="predicted"/>
<organism evidence="1">
    <name type="scientific">Brassica cretica</name>
    <name type="common">Mustard</name>
    <dbReference type="NCBI Taxonomy" id="69181"/>
    <lineage>
        <taxon>Eukaryota</taxon>
        <taxon>Viridiplantae</taxon>
        <taxon>Streptophyta</taxon>
        <taxon>Embryophyta</taxon>
        <taxon>Tracheophyta</taxon>
        <taxon>Spermatophyta</taxon>
        <taxon>Magnoliopsida</taxon>
        <taxon>eudicotyledons</taxon>
        <taxon>Gunneridae</taxon>
        <taxon>Pentapetalae</taxon>
        <taxon>rosids</taxon>
        <taxon>malvids</taxon>
        <taxon>Brassicales</taxon>
        <taxon>Brassicaceae</taxon>
        <taxon>Brassiceae</taxon>
        <taxon>Brassica</taxon>
    </lineage>
</organism>
<dbReference type="AlphaFoldDB" id="A0A8S9LTF4"/>
<reference evidence="1" key="1">
    <citation type="submission" date="2019-12" db="EMBL/GenBank/DDBJ databases">
        <title>Genome sequencing and annotation of Brassica cretica.</title>
        <authorList>
            <person name="Studholme D.J."/>
            <person name="Sarris P.F."/>
        </authorList>
    </citation>
    <scope>NUCLEOTIDE SEQUENCE</scope>
    <source>
        <strain evidence="1">PFS-102/07</strain>
        <tissue evidence="1">Leaf</tissue>
    </source>
</reference>
<protein>
    <submittedName>
        <fullName evidence="1">Uncharacterized protein</fullName>
    </submittedName>
</protein>
<accession>A0A8S9LTF4</accession>
<sequence length="147" mass="16149">MAFAVMEGAIFVEVVCRRFLRSSWWTEFDSQGSNGSAAGSVFSVPPAFPLIRSGIRSEYFVDVAAQCRFRPIRYSLSFGGSCPTAGVVVSFLPCSVQIEHLGSPEYRIDRCFGGSTSLITDRGEFDFFLECLQLNALRVPSEPGLVD</sequence>